<proteinExistence type="predicted"/>
<dbReference type="KEGG" id="tpol:Mal48_28160"/>
<feature type="compositionally biased region" description="Low complexity" evidence="1">
    <location>
        <begin position="25"/>
        <end position="42"/>
    </location>
</feature>
<dbReference type="EMBL" id="CP036267">
    <property type="protein sequence ID" value="QDT33563.1"/>
    <property type="molecule type" value="Genomic_DNA"/>
</dbReference>
<sequence>MGNASPLSQSIPPNLLTEQVDECAPQTETGKPVTTTQPTTYP</sequence>
<reference evidence="2 3" key="1">
    <citation type="submission" date="2019-02" db="EMBL/GenBank/DDBJ databases">
        <title>Deep-cultivation of Planctomycetes and their phenomic and genomic characterization uncovers novel biology.</title>
        <authorList>
            <person name="Wiegand S."/>
            <person name="Jogler M."/>
            <person name="Boedeker C."/>
            <person name="Pinto D."/>
            <person name="Vollmers J."/>
            <person name="Rivas-Marin E."/>
            <person name="Kohn T."/>
            <person name="Peeters S.H."/>
            <person name="Heuer A."/>
            <person name="Rast P."/>
            <person name="Oberbeckmann S."/>
            <person name="Bunk B."/>
            <person name="Jeske O."/>
            <person name="Meyerdierks A."/>
            <person name="Storesund J.E."/>
            <person name="Kallscheuer N."/>
            <person name="Luecker S."/>
            <person name="Lage O.M."/>
            <person name="Pohl T."/>
            <person name="Merkel B.J."/>
            <person name="Hornburger P."/>
            <person name="Mueller R.-W."/>
            <person name="Bruemmer F."/>
            <person name="Labrenz M."/>
            <person name="Spormann A.M."/>
            <person name="Op den Camp H."/>
            <person name="Overmann J."/>
            <person name="Amann R."/>
            <person name="Jetten M.S.M."/>
            <person name="Mascher T."/>
            <person name="Medema M.H."/>
            <person name="Devos D.P."/>
            <person name="Kaster A.-K."/>
            <person name="Ovreas L."/>
            <person name="Rohde M."/>
            <person name="Galperin M.Y."/>
            <person name="Jogler C."/>
        </authorList>
    </citation>
    <scope>NUCLEOTIDE SEQUENCE [LARGE SCALE GENOMIC DNA]</scope>
    <source>
        <strain evidence="2 3">Mal48</strain>
    </source>
</reference>
<dbReference type="Proteomes" id="UP000315724">
    <property type="component" value="Chromosome"/>
</dbReference>
<evidence type="ECO:0000313" key="3">
    <source>
        <dbReference type="Proteomes" id="UP000315724"/>
    </source>
</evidence>
<keyword evidence="3" id="KW-1185">Reference proteome</keyword>
<accession>A0A517QPL3</accession>
<protein>
    <submittedName>
        <fullName evidence="2">Uncharacterized protein</fullName>
    </submittedName>
</protein>
<gene>
    <name evidence="2" type="ORF">Mal48_28160</name>
</gene>
<dbReference type="AlphaFoldDB" id="A0A517QPL3"/>
<organism evidence="2 3">
    <name type="scientific">Thalassoglobus polymorphus</name>
    <dbReference type="NCBI Taxonomy" id="2527994"/>
    <lineage>
        <taxon>Bacteria</taxon>
        <taxon>Pseudomonadati</taxon>
        <taxon>Planctomycetota</taxon>
        <taxon>Planctomycetia</taxon>
        <taxon>Planctomycetales</taxon>
        <taxon>Planctomycetaceae</taxon>
        <taxon>Thalassoglobus</taxon>
    </lineage>
</organism>
<feature type="compositionally biased region" description="Polar residues" evidence="1">
    <location>
        <begin position="1"/>
        <end position="12"/>
    </location>
</feature>
<evidence type="ECO:0000256" key="1">
    <source>
        <dbReference type="SAM" id="MobiDB-lite"/>
    </source>
</evidence>
<evidence type="ECO:0000313" key="2">
    <source>
        <dbReference type="EMBL" id="QDT33563.1"/>
    </source>
</evidence>
<feature type="region of interest" description="Disordered" evidence="1">
    <location>
        <begin position="1"/>
        <end position="42"/>
    </location>
</feature>
<name>A0A517QPL3_9PLAN</name>